<accession>Q024M4</accession>
<dbReference type="AlphaFoldDB" id="Q024M4"/>
<dbReference type="PANTHER" id="PTHR28008:SF1">
    <property type="entry name" value="DOMAIN PROTEIN, PUTATIVE (AFU_ORTHOLOGUE AFUA_3G10980)-RELATED"/>
    <property type="match status" value="1"/>
</dbReference>
<feature type="domain" description="VanZ-like" evidence="2">
    <location>
        <begin position="5"/>
        <end position="127"/>
    </location>
</feature>
<gene>
    <name evidence="3" type="ordered locus">Acid_2563</name>
</gene>
<evidence type="ECO:0000256" key="1">
    <source>
        <dbReference type="SAM" id="Phobius"/>
    </source>
</evidence>
<name>Q024M4_SOLUE</name>
<feature type="transmembrane region" description="Helical" evidence="1">
    <location>
        <begin position="77"/>
        <end position="99"/>
    </location>
</feature>
<dbReference type="InterPro" id="IPR006976">
    <property type="entry name" value="VanZ-like"/>
</dbReference>
<dbReference type="InParanoid" id="Q024M4"/>
<sequence>MPRLLLIVVAFIIYGSLYPFHFDFDRIETNPLLHLLQAWPARIDKFAWRDAGVNLLLYFPLGVTAFLTMARRLPRAVAALATILLGLILSASIEMLQIFDASRTCSLIDVACNFAGTVAGVAAALLFQPQLTRLTGSRRSRRGAAGALLLACTWAGYQLYPFVPLLSRGRLRDNVARFLSTPFSLVEASAAAAEWFALALLMRSLAGRFRAPWLALTMLALPLRLLIVERRLAPAELVGAAVALLLWTFPEEEPKLVAGAVLLAIAIVLRELEPFHFVREAQRFSWMPFAATFSAERQNAALVLLRKAFEYGAMVWLLRAAGYRYRNAGMAAVAALLLLEVLQRHLPHREPEITDAFLAALMAVVLWGLHAARDRTVRE</sequence>
<protein>
    <recommendedName>
        <fullName evidence="2">VanZ-like domain-containing protein</fullName>
    </recommendedName>
</protein>
<proteinExistence type="predicted"/>
<feature type="transmembrane region" description="Helical" evidence="1">
    <location>
        <begin position="143"/>
        <end position="163"/>
    </location>
</feature>
<reference evidence="3" key="1">
    <citation type="submission" date="2006-10" db="EMBL/GenBank/DDBJ databases">
        <title>Complete sequence of Solibacter usitatus Ellin6076.</title>
        <authorList>
            <consortium name="US DOE Joint Genome Institute"/>
            <person name="Copeland A."/>
            <person name="Lucas S."/>
            <person name="Lapidus A."/>
            <person name="Barry K."/>
            <person name="Detter J.C."/>
            <person name="Glavina del Rio T."/>
            <person name="Hammon N."/>
            <person name="Israni S."/>
            <person name="Dalin E."/>
            <person name="Tice H."/>
            <person name="Pitluck S."/>
            <person name="Thompson L.S."/>
            <person name="Brettin T."/>
            <person name="Bruce D."/>
            <person name="Han C."/>
            <person name="Tapia R."/>
            <person name="Gilna P."/>
            <person name="Schmutz J."/>
            <person name="Larimer F."/>
            <person name="Land M."/>
            <person name="Hauser L."/>
            <person name="Kyrpides N."/>
            <person name="Mikhailova N."/>
            <person name="Janssen P.H."/>
            <person name="Kuske C.R."/>
            <person name="Richardson P."/>
        </authorList>
    </citation>
    <scope>NUCLEOTIDE SEQUENCE</scope>
    <source>
        <strain evidence="3">Ellin6076</strain>
    </source>
</reference>
<dbReference type="STRING" id="234267.Acid_2563"/>
<organism evidence="3">
    <name type="scientific">Solibacter usitatus (strain Ellin6076)</name>
    <dbReference type="NCBI Taxonomy" id="234267"/>
    <lineage>
        <taxon>Bacteria</taxon>
        <taxon>Pseudomonadati</taxon>
        <taxon>Acidobacteriota</taxon>
        <taxon>Terriglobia</taxon>
        <taxon>Bryobacterales</taxon>
        <taxon>Solibacteraceae</taxon>
        <taxon>Candidatus Solibacter</taxon>
    </lineage>
</organism>
<dbReference type="PANTHER" id="PTHR28008">
    <property type="entry name" value="DOMAIN PROTEIN, PUTATIVE (AFU_ORTHOLOGUE AFUA_3G10980)-RELATED"/>
    <property type="match status" value="1"/>
</dbReference>
<evidence type="ECO:0000259" key="2">
    <source>
        <dbReference type="Pfam" id="PF04892"/>
    </source>
</evidence>
<dbReference type="eggNOG" id="COG5652">
    <property type="taxonomic scope" value="Bacteria"/>
</dbReference>
<keyword evidence="1" id="KW-0812">Transmembrane</keyword>
<keyword evidence="1" id="KW-0472">Membrane</keyword>
<evidence type="ECO:0000313" key="3">
    <source>
        <dbReference type="EMBL" id="ABJ83552.1"/>
    </source>
</evidence>
<feature type="transmembrane region" description="Helical" evidence="1">
    <location>
        <begin position="51"/>
        <end position="70"/>
    </location>
</feature>
<keyword evidence="1" id="KW-1133">Transmembrane helix</keyword>
<dbReference type="EMBL" id="CP000473">
    <property type="protein sequence ID" value="ABJ83552.1"/>
    <property type="molecule type" value="Genomic_DNA"/>
</dbReference>
<feature type="transmembrane region" description="Helical" evidence="1">
    <location>
        <begin position="183"/>
        <end position="202"/>
    </location>
</feature>
<dbReference type="NCBIfam" id="NF037970">
    <property type="entry name" value="vanZ_1"/>
    <property type="match status" value="1"/>
</dbReference>
<dbReference type="HOGENOM" id="CLU_057832_0_0_0"/>
<dbReference type="OrthoDB" id="7055135at2"/>
<feature type="transmembrane region" description="Helical" evidence="1">
    <location>
        <begin position="111"/>
        <end position="131"/>
    </location>
</feature>
<dbReference type="Pfam" id="PF04892">
    <property type="entry name" value="VanZ"/>
    <property type="match status" value="1"/>
</dbReference>
<dbReference type="KEGG" id="sus:Acid_2563"/>